<dbReference type="Proteomes" id="UP000250140">
    <property type="component" value="Unassembled WGS sequence"/>
</dbReference>
<dbReference type="Gene3D" id="2.60.120.620">
    <property type="entry name" value="q2cbj1_9rhob like domain"/>
    <property type="match status" value="1"/>
</dbReference>
<sequence>MPAAKMPLSFQELVIVPLSDQERDSQTISPENVGKAVSAMHRDGIVVLENAVNPDHIDKLNSVLSPEAEVMAKLPTTHFNSIEDEGDLPCGNMTQGPPLDPELMFSDIWANGPAAAILNTLLGPKPCVNFANGNTALGGFVGGRQRVHADISFNHCAFPTLIVTNYYLVDASPANGSTELWLGSHRDGTFADQRNCRDTPPPRGETEFGIRKELVAARRLFAPPIQPTVKRGSVILRDLRLWHAGRSNPSPDPRIMLAFVHSPAWYKCPSTVQMPETARPLVEHLLRPFLGLVECSADWPLSTFR</sequence>
<organism evidence="1 2">
    <name type="scientific">Glonium stellatum</name>
    <dbReference type="NCBI Taxonomy" id="574774"/>
    <lineage>
        <taxon>Eukaryota</taxon>
        <taxon>Fungi</taxon>
        <taxon>Dikarya</taxon>
        <taxon>Ascomycota</taxon>
        <taxon>Pezizomycotina</taxon>
        <taxon>Dothideomycetes</taxon>
        <taxon>Pleosporomycetidae</taxon>
        <taxon>Gloniales</taxon>
        <taxon>Gloniaceae</taxon>
        <taxon>Glonium</taxon>
    </lineage>
</organism>
<reference evidence="1 2" key="1">
    <citation type="journal article" date="2016" name="Nat. Commun.">
        <title>Ectomycorrhizal ecology is imprinted in the genome of the dominant symbiotic fungus Cenococcum geophilum.</title>
        <authorList>
            <consortium name="DOE Joint Genome Institute"/>
            <person name="Peter M."/>
            <person name="Kohler A."/>
            <person name="Ohm R.A."/>
            <person name="Kuo A."/>
            <person name="Krutzmann J."/>
            <person name="Morin E."/>
            <person name="Arend M."/>
            <person name="Barry K.W."/>
            <person name="Binder M."/>
            <person name="Choi C."/>
            <person name="Clum A."/>
            <person name="Copeland A."/>
            <person name="Grisel N."/>
            <person name="Haridas S."/>
            <person name="Kipfer T."/>
            <person name="LaButti K."/>
            <person name="Lindquist E."/>
            <person name="Lipzen A."/>
            <person name="Maire R."/>
            <person name="Meier B."/>
            <person name="Mihaltcheva S."/>
            <person name="Molinier V."/>
            <person name="Murat C."/>
            <person name="Poggeler S."/>
            <person name="Quandt C.A."/>
            <person name="Sperisen C."/>
            <person name="Tritt A."/>
            <person name="Tisserant E."/>
            <person name="Crous P.W."/>
            <person name="Henrissat B."/>
            <person name="Nehls U."/>
            <person name="Egli S."/>
            <person name="Spatafora J.W."/>
            <person name="Grigoriev I.V."/>
            <person name="Martin F.M."/>
        </authorList>
    </citation>
    <scope>NUCLEOTIDE SEQUENCE [LARGE SCALE GENOMIC DNA]</scope>
    <source>
        <strain evidence="1 2">CBS 207.34</strain>
    </source>
</reference>
<dbReference type="SUPFAM" id="SSF51197">
    <property type="entry name" value="Clavaminate synthase-like"/>
    <property type="match status" value="1"/>
</dbReference>
<gene>
    <name evidence="1" type="ORF">AOQ84DRAFT_433604</name>
</gene>
<dbReference type="GO" id="GO:0051213">
    <property type="term" value="F:dioxygenase activity"/>
    <property type="evidence" value="ECO:0007669"/>
    <property type="project" value="UniProtKB-KW"/>
</dbReference>
<keyword evidence="1" id="KW-0560">Oxidoreductase</keyword>
<dbReference type="InterPro" id="IPR051961">
    <property type="entry name" value="Fungal_Metabolite_Diox"/>
</dbReference>
<proteinExistence type="predicted"/>
<dbReference type="EMBL" id="KV750597">
    <property type="protein sequence ID" value="OCL04122.1"/>
    <property type="molecule type" value="Genomic_DNA"/>
</dbReference>
<evidence type="ECO:0000313" key="1">
    <source>
        <dbReference type="EMBL" id="OCL04122.1"/>
    </source>
</evidence>
<dbReference type="PANTHER" id="PTHR37563">
    <property type="entry name" value="PHYTANOYL-COA DIOXYGENASE FAMILY PROTEIN (AFU_ORTHOLOGUE AFUA_2G03330)"/>
    <property type="match status" value="1"/>
</dbReference>
<dbReference type="PANTHER" id="PTHR37563:SF2">
    <property type="entry name" value="PHYTANOYL-COA DIOXYGENASE FAMILY PROTEIN (AFU_ORTHOLOGUE AFUA_2G03330)"/>
    <property type="match status" value="1"/>
</dbReference>
<protein>
    <submittedName>
        <fullName evidence="1">Phytanoyl-CoA dioxygenase family protein</fullName>
    </submittedName>
</protein>
<dbReference type="AlphaFoldDB" id="A0A8E2ESK1"/>
<dbReference type="InterPro" id="IPR008775">
    <property type="entry name" value="Phytyl_CoA_dOase-like"/>
</dbReference>
<keyword evidence="1" id="KW-0223">Dioxygenase</keyword>
<evidence type="ECO:0000313" key="2">
    <source>
        <dbReference type="Proteomes" id="UP000250140"/>
    </source>
</evidence>
<keyword evidence="2" id="KW-1185">Reference proteome</keyword>
<accession>A0A8E2ESK1</accession>
<dbReference type="OrthoDB" id="407832at2759"/>
<name>A0A8E2ESK1_9PEZI</name>
<dbReference type="Pfam" id="PF05721">
    <property type="entry name" value="PhyH"/>
    <property type="match status" value="1"/>
</dbReference>